<keyword evidence="5" id="KW-0808">Transferase</keyword>
<feature type="repeat" description="TPR" evidence="8">
    <location>
        <begin position="688"/>
        <end position="721"/>
    </location>
</feature>
<dbReference type="Pfam" id="PF13414">
    <property type="entry name" value="TPR_11"/>
    <property type="match status" value="1"/>
</dbReference>
<dbReference type="InterPro" id="IPR019734">
    <property type="entry name" value="TPR_rpt"/>
</dbReference>
<dbReference type="AlphaFoldDB" id="A0A8J6XBC2"/>
<comment type="similarity">
    <text evidence="2">Belongs to the glycosyltransferase 41 family. O-GlcNAc transferase subfamily.</text>
</comment>
<dbReference type="GO" id="GO:0097363">
    <property type="term" value="F:protein O-acetylglucosaminyltransferase activity"/>
    <property type="evidence" value="ECO:0007669"/>
    <property type="project" value="UniProtKB-EC"/>
</dbReference>
<evidence type="ECO:0000256" key="8">
    <source>
        <dbReference type="PROSITE-ProRule" id="PRU00339"/>
    </source>
</evidence>
<comment type="pathway">
    <text evidence="1">Protein modification; protein glycosylation.</text>
</comment>
<dbReference type="PROSITE" id="PS50293">
    <property type="entry name" value="TPR_REGION"/>
    <property type="match status" value="3"/>
</dbReference>
<evidence type="ECO:0000256" key="4">
    <source>
        <dbReference type="ARBA" id="ARBA00022676"/>
    </source>
</evidence>
<dbReference type="EC" id="2.4.1.255" evidence="3"/>
<dbReference type="InterPro" id="IPR037919">
    <property type="entry name" value="OGT"/>
</dbReference>
<name>A0A8J6XBC2_9CYAN</name>
<feature type="repeat" description="TPR" evidence="8">
    <location>
        <begin position="81"/>
        <end position="114"/>
    </location>
</feature>
<proteinExistence type="inferred from homology"/>
<protein>
    <recommendedName>
        <fullName evidence="3">protein O-GlcNAc transferase</fullName>
        <ecNumber evidence="3">2.4.1.255</ecNumber>
    </recommendedName>
</protein>
<reference evidence="10" key="1">
    <citation type="submission" date="2020-09" db="EMBL/GenBank/DDBJ databases">
        <title>Iningainema tapete sp. nov. (Scytonemataceae, Cyanobacteria) from greenhouses in central Florida (USA) produces two types of nodularin with biosynthetic potential for microcystin-LR and anabaenopeptins.</title>
        <authorList>
            <person name="Berthold D.E."/>
            <person name="Lefler F.W."/>
            <person name="Huang I.-S."/>
            <person name="Abdulla H."/>
            <person name="Zimba P.V."/>
            <person name="Laughinghouse H.D. IV."/>
        </authorList>
    </citation>
    <scope>NUCLEOTIDE SEQUENCE</scope>
    <source>
        <strain evidence="10">BLCCT55</strain>
    </source>
</reference>
<dbReference type="Pfam" id="PF14559">
    <property type="entry name" value="TPR_19"/>
    <property type="match status" value="1"/>
</dbReference>
<dbReference type="InterPro" id="IPR011990">
    <property type="entry name" value="TPR-like_helical_dom_sf"/>
</dbReference>
<feature type="domain" description="O-GlcNAc transferase C-terminal" evidence="9">
    <location>
        <begin position="216"/>
        <end position="363"/>
    </location>
</feature>
<feature type="repeat" description="TPR" evidence="8">
    <location>
        <begin position="47"/>
        <end position="80"/>
    </location>
</feature>
<feature type="domain" description="O-GlcNAc transferase C-terminal" evidence="9">
    <location>
        <begin position="472"/>
        <end position="557"/>
    </location>
</feature>
<dbReference type="PROSITE" id="PS50005">
    <property type="entry name" value="TPR"/>
    <property type="match status" value="6"/>
</dbReference>
<evidence type="ECO:0000313" key="10">
    <source>
        <dbReference type="EMBL" id="MBD2771519.1"/>
    </source>
</evidence>
<keyword evidence="7 8" id="KW-0802">TPR repeat</keyword>
<dbReference type="Gene3D" id="3.40.50.2000">
    <property type="entry name" value="Glycogen Phosphorylase B"/>
    <property type="match status" value="1"/>
</dbReference>
<dbReference type="PANTHER" id="PTHR44366:SF1">
    <property type="entry name" value="UDP-N-ACETYLGLUCOSAMINE--PEPTIDE N-ACETYLGLUCOSAMINYLTRANSFERASE 110 KDA SUBUNIT"/>
    <property type="match status" value="1"/>
</dbReference>
<gene>
    <name evidence="10" type="ORF">ICL16_05170</name>
</gene>
<dbReference type="PANTHER" id="PTHR44366">
    <property type="entry name" value="UDP-N-ACETYLGLUCOSAMINE--PEPTIDE N-ACETYLGLUCOSAMINYLTRANSFERASE 110 KDA SUBUNIT"/>
    <property type="match status" value="1"/>
</dbReference>
<evidence type="ECO:0000256" key="3">
    <source>
        <dbReference type="ARBA" id="ARBA00011970"/>
    </source>
</evidence>
<dbReference type="Gene3D" id="3.40.50.11380">
    <property type="match status" value="1"/>
</dbReference>
<feature type="repeat" description="TPR" evidence="8">
    <location>
        <begin position="747"/>
        <end position="780"/>
    </location>
</feature>
<feature type="repeat" description="TPR" evidence="8">
    <location>
        <begin position="654"/>
        <end position="687"/>
    </location>
</feature>
<dbReference type="Proteomes" id="UP000629098">
    <property type="component" value="Unassembled WGS sequence"/>
</dbReference>
<comment type="caution">
    <text evidence="10">The sequence shown here is derived from an EMBL/GenBank/DDBJ whole genome shotgun (WGS) entry which is preliminary data.</text>
</comment>
<dbReference type="EMBL" id="JACXAE010000025">
    <property type="protein sequence ID" value="MBD2771519.1"/>
    <property type="molecule type" value="Genomic_DNA"/>
</dbReference>
<evidence type="ECO:0000256" key="6">
    <source>
        <dbReference type="ARBA" id="ARBA00022737"/>
    </source>
</evidence>
<dbReference type="Pfam" id="PF00515">
    <property type="entry name" value="TPR_1"/>
    <property type="match status" value="3"/>
</dbReference>
<dbReference type="InterPro" id="IPR029489">
    <property type="entry name" value="OGT/SEC/SPY_C"/>
</dbReference>
<evidence type="ECO:0000256" key="2">
    <source>
        <dbReference type="ARBA" id="ARBA00005386"/>
    </source>
</evidence>
<sequence>MKTENTSESVEFLENLAKKLYEQGDLNAAIEAYQKIVNQAPNTPAAASALNNLGNILKDQDKLEAAINFYQQAIQLNPNHAAYHHNLATTLCDQGNIEAAIKSYQQALNIQPDFAAAKFGLCIAQLPTIYSSVDEIQLRRNHYLQNLLSLAEHYKLTTPEVRAEAGAAVGLMQPFYLPYQGLNDRTLQQIYGEMIAGLMSSRYSNWSQQISVPNLQPQQKVRVGFLSGFFRNHSCWKLIKGWLENLDKSEFELFGYHTNSIRDQETIKAAKAFDKFIQGPLPLEQWCELIQLDKLHVLIFPEFGMDTTTVQLGCLRLAPIQMASWIHPQTSGLPTIDYFLTSDLMEPENAQEHYTEQLVRLPNLSIHYTPLSIQPQAMSKGDIGIADDETMFWCCQSLYKYLPQHDDVFPRIAQELGKGKFVFIEAPQGKYITDVFRQRLDHAFNYYGLSYQDYCIFLPRLDGAAFAGTAAAADVFLDTIGWSGGNTTLEALAYNIPAMTLPGEMMRGRHTMAMLKMMGIEEMIATTKDDYVKIAVRLGQDAEYRQHISRLVAENKHKLYNDLTPVRVLEDFLLKVVNKPRRFSTEVAQTLQLALQHHQAHRLEQASLLYRQVLEQQPDHPEALYNLGMLAQQLGQLQTAEKCLLAASQVQPDVKTWFSLGNLHLIQKQYAQAAAAYRQALELRPDALPIYTNLGYVLEQLGLFDEAINCYQKALELNPDFTEAEAKLGNALQAMGKLSPEQKLYYAQLNHQLAVAWKNAGDLNKAQGYFRASIALQPDLAQDEDLAALLQQ</sequence>
<keyword evidence="11" id="KW-1185">Reference proteome</keyword>
<dbReference type="Pfam" id="PF13174">
    <property type="entry name" value="TPR_6"/>
    <property type="match status" value="1"/>
</dbReference>
<evidence type="ECO:0000259" key="9">
    <source>
        <dbReference type="Pfam" id="PF13844"/>
    </source>
</evidence>
<keyword evidence="6" id="KW-0677">Repeat</keyword>
<organism evidence="10 11">
    <name type="scientific">Iningainema tapete BLCC-T55</name>
    <dbReference type="NCBI Taxonomy" id="2748662"/>
    <lineage>
        <taxon>Bacteria</taxon>
        <taxon>Bacillati</taxon>
        <taxon>Cyanobacteriota</taxon>
        <taxon>Cyanophyceae</taxon>
        <taxon>Nostocales</taxon>
        <taxon>Scytonemataceae</taxon>
        <taxon>Iningainema tapete</taxon>
    </lineage>
</organism>
<dbReference type="SUPFAM" id="SSF48452">
    <property type="entry name" value="TPR-like"/>
    <property type="match status" value="2"/>
</dbReference>
<evidence type="ECO:0000313" key="11">
    <source>
        <dbReference type="Proteomes" id="UP000629098"/>
    </source>
</evidence>
<dbReference type="GO" id="GO:0006493">
    <property type="term" value="P:protein O-linked glycosylation"/>
    <property type="evidence" value="ECO:0007669"/>
    <property type="project" value="InterPro"/>
</dbReference>
<evidence type="ECO:0000256" key="7">
    <source>
        <dbReference type="ARBA" id="ARBA00022803"/>
    </source>
</evidence>
<feature type="repeat" description="TPR" evidence="8">
    <location>
        <begin position="10"/>
        <end position="43"/>
    </location>
</feature>
<evidence type="ECO:0000256" key="1">
    <source>
        <dbReference type="ARBA" id="ARBA00004922"/>
    </source>
</evidence>
<dbReference type="Pfam" id="PF13844">
    <property type="entry name" value="Glyco_transf_41"/>
    <property type="match status" value="2"/>
</dbReference>
<evidence type="ECO:0000256" key="5">
    <source>
        <dbReference type="ARBA" id="ARBA00022679"/>
    </source>
</evidence>
<dbReference type="RefSeq" id="WP_190825811.1">
    <property type="nucleotide sequence ID" value="NZ_CAWPPI010000025.1"/>
</dbReference>
<dbReference type="SMART" id="SM00028">
    <property type="entry name" value="TPR"/>
    <property type="match status" value="8"/>
</dbReference>
<dbReference type="Gene3D" id="1.25.40.10">
    <property type="entry name" value="Tetratricopeptide repeat domain"/>
    <property type="match status" value="4"/>
</dbReference>
<accession>A0A8J6XBC2</accession>
<keyword evidence="4" id="KW-0328">Glycosyltransferase</keyword>
<dbReference type="UniPathway" id="UPA00378"/>